<organism evidence="2">
    <name type="scientific">marine sediment metagenome</name>
    <dbReference type="NCBI Taxonomy" id="412755"/>
    <lineage>
        <taxon>unclassified sequences</taxon>
        <taxon>metagenomes</taxon>
        <taxon>ecological metagenomes</taxon>
    </lineage>
</organism>
<feature type="region of interest" description="Disordered" evidence="1">
    <location>
        <begin position="1"/>
        <end position="35"/>
    </location>
</feature>
<accession>X1L0B6</accession>
<protein>
    <submittedName>
        <fullName evidence="2">Uncharacterized protein</fullName>
    </submittedName>
</protein>
<proteinExistence type="predicted"/>
<feature type="non-terminal residue" evidence="2">
    <location>
        <position position="1"/>
    </location>
</feature>
<name>X1L0B6_9ZZZZ</name>
<gene>
    <name evidence="2" type="ORF">S03H2_72309</name>
</gene>
<dbReference type="AlphaFoldDB" id="X1L0B6"/>
<evidence type="ECO:0000256" key="1">
    <source>
        <dbReference type="SAM" id="MobiDB-lite"/>
    </source>
</evidence>
<feature type="compositionally biased region" description="Basic residues" evidence="1">
    <location>
        <begin position="7"/>
        <end position="18"/>
    </location>
</feature>
<dbReference type="EMBL" id="BARU01048808">
    <property type="protein sequence ID" value="GAH99340.1"/>
    <property type="molecule type" value="Genomic_DNA"/>
</dbReference>
<reference evidence="2" key="1">
    <citation type="journal article" date="2014" name="Front. Microbiol.">
        <title>High frequency of phylogenetically diverse reductive dehalogenase-homologous genes in deep subseafloor sedimentary metagenomes.</title>
        <authorList>
            <person name="Kawai M."/>
            <person name="Futagami T."/>
            <person name="Toyoda A."/>
            <person name="Takaki Y."/>
            <person name="Nishi S."/>
            <person name="Hori S."/>
            <person name="Arai W."/>
            <person name="Tsubouchi T."/>
            <person name="Morono Y."/>
            <person name="Uchiyama I."/>
            <person name="Ito T."/>
            <person name="Fujiyama A."/>
            <person name="Inagaki F."/>
            <person name="Takami H."/>
        </authorList>
    </citation>
    <scope>NUCLEOTIDE SEQUENCE</scope>
    <source>
        <strain evidence="2">Expedition CK06-06</strain>
    </source>
</reference>
<sequence>ENGNNTKNKHPANPKKPNRGFPTITPPSPTPNIAPGSNFKGVLECFPGLSTNWHYSHFSSFTH</sequence>
<feature type="non-terminal residue" evidence="2">
    <location>
        <position position="63"/>
    </location>
</feature>
<evidence type="ECO:0000313" key="2">
    <source>
        <dbReference type="EMBL" id="GAH99340.1"/>
    </source>
</evidence>
<comment type="caution">
    <text evidence="2">The sequence shown here is derived from an EMBL/GenBank/DDBJ whole genome shotgun (WGS) entry which is preliminary data.</text>
</comment>